<organism evidence="2 3">
    <name type="scientific">Brassica cretica</name>
    <name type="common">Mustard</name>
    <dbReference type="NCBI Taxonomy" id="69181"/>
    <lineage>
        <taxon>Eukaryota</taxon>
        <taxon>Viridiplantae</taxon>
        <taxon>Streptophyta</taxon>
        <taxon>Embryophyta</taxon>
        <taxon>Tracheophyta</taxon>
        <taxon>Spermatophyta</taxon>
        <taxon>Magnoliopsida</taxon>
        <taxon>eudicotyledons</taxon>
        <taxon>Gunneridae</taxon>
        <taxon>Pentapetalae</taxon>
        <taxon>rosids</taxon>
        <taxon>malvids</taxon>
        <taxon>Brassicales</taxon>
        <taxon>Brassicaceae</taxon>
        <taxon>Brassiceae</taxon>
        <taxon>Brassica</taxon>
    </lineage>
</organism>
<evidence type="ECO:0000313" key="3">
    <source>
        <dbReference type="Proteomes" id="UP000266723"/>
    </source>
</evidence>
<proteinExistence type="predicted"/>
<name>A0ABQ7CUX7_BRACR</name>
<sequence>MMASSYSALPQEEEHTFEDHTEDWTYVEPPPFDASILTPEQRVELYELKRKNPWTIKGSLARTIRVNLIRDRAELEGRDVTRYEFDVAYALKEVMYWVPPTQLEGIYNSTLELEFEDICLPCVEDIASDLDSLVLINKCLDLICETRKLYELRVEKLVRDHIEVCFDPRTMFVLQLISNLSF</sequence>
<protein>
    <submittedName>
        <fullName evidence="2">Uncharacterized protein</fullName>
    </submittedName>
</protein>
<dbReference type="EMBL" id="QGKV02000759">
    <property type="protein sequence ID" value="KAF3563485.1"/>
    <property type="molecule type" value="Genomic_DNA"/>
</dbReference>
<evidence type="ECO:0000313" key="2">
    <source>
        <dbReference type="EMBL" id="KAF3563485.1"/>
    </source>
</evidence>
<comment type="caution">
    <text evidence="2">The sequence shown here is derived from an EMBL/GenBank/DDBJ whole genome shotgun (WGS) entry which is preliminary data.</text>
</comment>
<evidence type="ECO:0000256" key="1">
    <source>
        <dbReference type="SAM" id="MobiDB-lite"/>
    </source>
</evidence>
<reference evidence="2 3" key="1">
    <citation type="journal article" date="2020" name="BMC Genomics">
        <title>Intraspecific diversification of the crop wild relative Brassica cretica Lam. using demographic model selection.</title>
        <authorList>
            <person name="Kioukis A."/>
            <person name="Michalopoulou V.A."/>
            <person name="Briers L."/>
            <person name="Pirintsos S."/>
            <person name="Studholme D.J."/>
            <person name="Pavlidis P."/>
            <person name="Sarris P.F."/>
        </authorList>
    </citation>
    <scope>NUCLEOTIDE SEQUENCE [LARGE SCALE GENOMIC DNA]</scope>
    <source>
        <strain evidence="3">cv. PFS-1207/04</strain>
    </source>
</reference>
<gene>
    <name evidence="2" type="ORF">DY000_02014710</name>
</gene>
<keyword evidence="3" id="KW-1185">Reference proteome</keyword>
<accession>A0ABQ7CUX7</accession>
<feature type="region of interest" description="Disordered" evidence="1">
    <location>
        <begin position="1"/>
        <end position="20"/>
    </location>
</feature>
<dbReference type="Proteomes" id="UP000266723">
    <property type="component" value="Unassembled WGS sequence"/>
</dbReference>